<comment type="caution">
    <text evidence="1">The sequence shown here is derived from an EMBL/GenBank/DDBJ whole genome shotgun (WGS) entry which is preliminary data.</text>
</comment>
<dbReference type="EMBL" id="JABEYC010000162">
    <property type="protein sequence ID" value="KAF4981546.1"/>
    <property type="molecule type" value="Genomic_DNA"/>
</dbReference>
<proteinExistence type="predicted"/>
<dbReference type="AlphaFoldDB" id="A0A8H4UQD8"/>
<dbReference type="Proteomes" id="UP000635477">
    <property type="component" value="Unassembled WGS sequence"/>
</dbReference>
<name>A0A8H4UQD8_9HYPO</name>
<gene>
    <name evidence="1" type="ORF">FZEAL_2671</name>
</gene>
<evidence type="ECO:0000313" key="2">
    <source>
        <dbReference type="Proteomes" id="UP000635477"/>
    </source>
</evidence>
<accession>A0A8H4UQD8</accession>
<reference evidence="1" key="1">
    <citation type="journal article" date="2020" name="BMC Genomics">
        <title>Correction to: Identification and distribution of gene clusters required for synthesis of sphingolipid metabolism inhibitors in diverse species of the filamentous fungus Fusarium.</title>
        <authorList>
            <person name="Kim H.S."/>
            <person name="Lohmar J.M."/>
            <person name="Busman M."/>
            <person name="Brown D.W."/>
            <person name="Naumann T.A."/>
            <person name="Divon H.H."/>
            <person name="Lysoe E."/>
            <person name="Uhlig S."/>
            <person name="Proctor R.H."/>
        </authorList>
    </citation>
    <scope>NUCLEOTIDE SEQUENCE</scope>
    <source>
        <strain evidence="1">NRRL 22465</strain>
    </source>
</reference>
<evidence type="ECO:0000313" key="1">
    <source>
        <dbReference type="EMBL" id="KAF4981546.1"/>
    </source>
</evidence>
<protein>
    <submittedName>
        <fullName evidence="1">Uncharacterized protein</fullName>
    </submittedName>
</protein>
<keyword evidence="2" id="KW-1185">Reference proteome</keyword>
<sequence length="159" mass="17055">MSQEDTPVLVWGVQGYKPLPSENPAGDRLVVLCAVGDCDRCIILIISLTARVPTAYSLSTFSTVGVREWPDSLETWPGSIWGPWGSETPSNPQMADGRSGGSWESAAARFGFVAAVRFSVGFANPRTGLPKRRGEIEASAVLLGIVRGLEHVCLRAIAR</sequence>
<reference evidence="1" key="2">
    <citation type="submission" date="2020-05" db="EMBL/GenBank/DDBJ databases">
        <authorList>
            <person name="Kim H.-S."/>
            <person name="Proctor R.H."/>
            <person name="Brown D.W."/>
        </authorList>
    </citation>
    <scope>NUCLEOTIDE SEQUENCE</scope>
    <source>
        <strain evidence="1">NRRL 22465</strain>
    </source>
</reference>
<organism evidence="1 2">
    <name type="scientific">Fusarium zealandicum</name>
    <dbReference type="NCBI Taxonomy" id="1053134"/>
    <lineage>
        <taxon>Eukaryota</taxon>
        <taxon>Fungi</taxon>
        <taxon>Dikarya</taxon>
        <taxon>Ascomycota</taxon>
        <taxon>Pezizomycotina</taxon>
        <taxon>Sordariomycetes</taxon>
        <taxon>Hypocreomycetidae</taxon>
        <taxon>Hypocreales</taxon>
        <taxon>Nectriaceae</taxon>
        <taxon>Fusarium</taxon>
        <taxon>Fusarium staphyleae species complex</taxon>
    </lineage>
</organism>